<organism evidence="1 2">
    <name type="scientific">Ralstonia mannitolilytica</name>
    <dbReference type="NCBI Taxonomy" id="105219"/>
    <lineage>
        <taxon>Bacteria</taxon>
        <taxon>Pseudomonadati</taxon>
        <taxon>Pseudomonadota</taxon>
        <taxon>Betaproteobacteria</taxon>
        <taxon>Burkholderiales</taxon>
        <taxon>Burkholderiaceae</taxon>
        <taxon>Ralstonia</taxon>
    </lineage>
</organism>
<proteinExistence type="predicted"/>
<name>A0AAJ5D3J1_9RALS</name>
<sequence length="79" mass="9469">MPSMQMLMVRIREMRMRVRDAVMPVLMAMARARRYRLAMLMHVVFVARTVSMRVRVFERLVHMFMHMTLGQVQCHAHGH</sequence>
<reference evidence="1 2" key="1">
    <citation type="submission" date="2018-06" db="EMBL/GenBank/DDBJ databases">
        <authorList>
            <consortium name="Pathogen Informatics"/>
            <person name="Doyle S."/>
        </authorList>
    </citation>
    <scope>NUCLEOTIDE SEQUENCE [LARGE SCALE GENOMIC DNA]</scope>
    <source>
        <strain evidence="1 2">NCTC10894</strain>
    </source>
</reference>
<gene>
    <name evidence="1" type="ORF">NCTC10894_00218</name>
</gene>
<protein>
    <submittedName>
        <fullName evidence="1">Uncharacterized protein</fullName>
    </submittedName>
</protein>
<dbReference type="Proteomes" id="UP000255008">
    <property type="component" value="Unassembled WGS sequence"/>
</dbReference>
<evidence type="ECO:0000313" key="1">
    <source>
        <dbReference type="EMBL" id="SUD95888.1"/>
    </source>
</evidence>
<dbReference type="EMBL" id="UGVE01000001">
    <property type="protein sequence ID" value="SUD95888.1"/>
    <property type="molecule type" value="Genomic_DNA"/>
</dbReference>
<evidence type="ECO:0000313" key="2">
    <source>
        <dbReference type="Proteomes" id="UP000255008"/>
    </source>
</evidence>
<dbReference type="AlphaFoldDB" id="A0AAJ5D3J1"/>
<accession>A0AAJ5D3J1</accession>
<comment type="caution">
    <text evidence="1">The sequence shown here is derived from an EMBL/GenBank/DDBJ whole genome shotgun (WGS) entry which is preliminary data.</text>
</comment>